<feature type="DNA-binding region" description="H-T-H motif" evidence="2">
    <location>
        <begin position="34"/>
        <end position="53"/>
    </location>
</feature>
<feature type="domain" description="HTH tetR-type" evidence="3">
    <location>
        <begin position="11"/>
        <end position="71"/>
    </location>
</feature>
<dbReference type="AlphaFoldDB" id="A0ABD8ALB9"/>
<protein>
    <submittedName>
        <fullName evidence="4">TetR/AcrR family transcriptional regulator</fullName>
    </submittedName>
</protein>
<reference evidence="4 5" key="1">
    <citation type="submission" date="2024-02" db="EMBL/GenBank/DDBJ databases">
        <title>Complete sequences of two Paenibacillus sp. strains and one Lysinibacillus strain isolated from the environment on STAA medium highlight biotechnological potential.</title>
        <authorList>
            <person name="Attere S.A."/>
            <person name="Piche L.C."/>
            <person name="Intertaglia L."/>
            <person name="Lami R."/>
            <person name="Charette S.J."/>
            <person name="Vincent A.T."/>
        </authorList>
    </citation>
    <scope>NUCLEOTIDE SEQUENCE [LARGE SCALE GENOMIC DNA]</scope>
    <source>
        <strain evidence="4 5">Y5S-7</strain>
    </source>
</reference>
<evidence type="ECO:0000313" key="4">
    <source>
        <dbReference type="EMBL" id="WWP18143.1"/>
    </source>
</evidence>
<evidence type="ECO:0000313" key="5">
    <source>
        <dbReference type="Proteomes" id="UP001364764"/>
    </source>
</evidence>
<dbReference type="Proteomes" id="UP001364764">
    <property type="component" value="Chromosome"/>
</dbReference>
<dbReference type="Pfam" id="PF00440">
    <property type="entry name" value="TetR_N"/>
    <property type="match status" value="1"/>
</dbReference>
<dbReference type="RefSeq" id="WP_051447337.1">
    <property type="nucleotide sequence ID" value="NZ_CP145892.1"/>
</dbReference>
<gene>
    <name evidence="4" type="ORF">V6668_16640</name>
</gene>
<dbReference type="PANTHER" id="PTHR43479:SF7">
    <property type="entry name" value="TETR-FAMILY TRANSCRIPTIONAL REGULATOR"/>
    <property type="match status" value="1"/>
</dbReference>
<keyword evidence="1 2" id="KW-0238">DNA-binding</keyword>
<dbReference type="InterPro" id="IPR050624">
    <property type="entry name" value="HTH-type_Tx_Regulator"/>
</dbReference>
<proteinExistence type="predicted"/>
<dbReference type="PANTHER" id="PTHR43479">
    <property type="entry name" value="ACREF/ENVCD OPERON REPRESSOR-RELATED"/>
    <property type="match status" value="1"/>
</dbReference>
<dbReference type="Gene3D" id="1.10.357.10">
    <property type="entry name" value="Tetracycline Repressor, domain 2"/>
    <property type="match status" value="1"/>
</dbReference>
<dbReference type="InterPro" id="IPR039532">
    <property type="entry name" value="TetR_C_Firmicutes"/>
</dbReference>
<evidence type="ECO:0000256" key="2">
    <source>
        <dbReference type="PROSITE-ProRule" id="PRU00335"/>
    </source>
</evidence>
<dbReference type="SUPFAM" id="SSF46689">
    <property type="entry name" value="Homeodomain-like"/>
    <property type="match status" value="1"/>
</dbReference>
<name>A0ABD8ALB9_PAEAM</name>
<dbReference type="InterPro" id="IPR009057">
    <property type="entry name" value="Homeodomain-like_sf"/>
</dbReference>
<accession>A0ABD8ALB9</accession>
<dbReference type="Pfam" id="PF14278">
    <property type="entry name" value="TetR_C_8"/>
    <property type="match status" value="1"/>
</dbReference>
<dbReference type="PROSITE" id="PS50977">
    <property type="entry name" value="HTH_TETR_2"/>
    <property type="match status" value="1"/>
</dbReference>
<sequence>MGKDKVDLRILKTRKAIKEAFLRLVQTKGYERITVQDIAKEAMINRNTFYLHYVDKPQFMEKLFQENVESLNACLSLEVSSIHEMDKDMFATMLKTIFDDIEANMIFFKTMITQNIYPNFSVYLKEAFKTIIFSGIGDHRHDEKIKIGIEYMISGLVGVICLWIVEPENYRVDNFIEQLSEIHYSNMVDLLKDT</sequence>
<dbReference type="GO" id="GO:0003677">
    <property type="term" value="F:DNA binding"/>
    <property type="evidence" value="ECO:0007669"/>
    <property type="project" value="UniProtKB-UniRule"/>
</dbReference>
<organism evidence="4 5">
    <name type="scientific">Paenibacillus amylolyticus</name>
    <dbReference type="NCBI Taxonomy" id="1451"/>
    <lineage>
        <taxon>Bacteria</taxon>
        <taxon>Bacillati</taxon>
        <taxon>Bacillota</taxon>
        <taxon>Bacilli</taxon>
        <taxon>Bacillales</taxon>
        <taxon>Paenibacillaceae</taxon>
        <taxon>Paenibacillus</taxon>
    </lineage>
</organism>
<dbReference type="EMBL" id="CP145892">
    <property type="protein sequence ID" value="WWP18143.1"/>
    <property type="molecule type" value="Genomic_DNA"/>
</dbReference>
<dbReference type="InterPro" id="IPR001647">
    <property type="entry name" value="HTH_TetR"/>
</dbReference>
<evidence type="ECO:0000259" key="3">
    <source>
        <dbReference type="PROSITE" id="PS50977"/>
    </source>
</evidence>
<evidence type="ECO:0000256" key="1">
    <source>
        <dbReference type="ARBA" id="ARBA00023125"/>
    </source>
</evidence>
<dbReference type="GeneID" id="93477127"/>